<dbReference type="InterPro" id="IPR034660">
    <property type="entry name" value="DinB/YfiT-like"/>
</dbReference>
<dbReference type="Proteomes" id="UP000252770">
    <property type="component" value="Unassembled WGS sequence"/>
</dbReference>
<sequence>MPLTPDTKDWTWVLQRPCAECGFDPAQVTRVTLAPRTREAARAVAVALDAPAAAQRPDDSTWSVLEYAAHVRDVCRIMGARLRLMLQEDDPLFANWDQDATAVEERYAEQDPAVVAVGLEQAAAELATAWKQVPVDAWDRPGRRSNGSVFTVWTLGVYALHDLEHHRHDVTR</sequence>
<dbReference type="SUPFAM" id="SSF109854">
    <property type="entry name" value="DinB/YfiT-like putative metalloenzymes"/>
    <property type="match status" value="1"/>
</dbReference>
<name>A0A367YUG8_9ACTN</name>
<feature type="domain" description="DinB-like" evidence="1">
    <location>
        <begin position="36"/>
        <end position="168"/>
    </location>
</feature>
<evidence type="ECO:0000313" key="3">
    <source>
        <dbReference type="Proteomes" id="UP000252770"/>
    </source>
</evidence>
<evidence type="ECO:0000313" key="2">
    <source>
        <dbReference type="EMBL" id="RCK69526.1"/>
    </source>
</evidence>
<protein>
    <submittedName>
        <fullName evidence="2">DinB family protein</fullName>
    </submittedName>
</protein>
<dbReference type="AlphaFoldDB" id="A0A367YUG8"/>
<gene>
    <name evidence="2" type="ORF">DT076_11735</name>
</gene>
<reference evidence="2 3" key="1">
    <citation type="submission" date="2018-07" db="EMBL/GenBank/DDBJ databases">
        <title>Desertimonas flava gen. nov. sp. nov.</title>
        <authorList>
            <person name="Liu S."/>
        </authorList>
    </citation>
    <scope>NUCLEOTIDE SEQUENCE [LARGE SCALE GENOMIC DNA]</scope>
    <source>
        <strain evidence="2 3">16Sb5-5</strain>
    </source>
</reference>
<proteinExistence type="predicted"/>
<evidence type="ECO:0000259" key="1">
    <source>
        <dbReference type="Pfam" id="PF12867"/>
    </source>
</evidence>
<dbReference type="RefSeq" id="WP_114126844.1">
    <property type="nucleotide sequence ID" value="NZ_QOUI01000006.1"/>
</dbReference>
<keyword evidence="3" id="KW-1185">Reference proteome</keyword>
<accession>A0A367YUG8</accession>
<comment type="caution">
    <text evidence="2">The sequence shown here is derived from an EMBL/GenBank/DDBJ whole genome shotgun (WGS) entry which is preliminary data.</text>
</comment>
<dbReference type="EMBL" id="QOUI01000006">
    <property type="protein sequence ID" value="RCK69526.1"/>
    <property type="molecule type" value="Genomic_DNA"/>
</dbReference>
<dbReference type="InterPro" id="IPR024775">
    <property type="entry name" value="DinB-like"/>
</dbReference>
<dbReference type="Pfam" id="PF12867">
    <property type="entry name" value="DinB_2"/>
    <property type="match status" value="1"/>
</dbReference>
<dbReference type="Gene3D" id="1.20.120.450">
    <property type="entry name" value="dinb family like domain"/>
    <property type="match status" value="1"/>
</dbReference>
<organism evidence="2 3">
    <name type="scientific">Desertihabitans brevis</name>
    <dbReference type="NCBI Taxonomy" id="2268447"/>
    <lineage>
        <taxon>Bacteria</taxon>
        <taxon>Bacillati</taxon>
        <taxon>Actinomycetota</taxon>
        <taxon>Actinomycetes</taxon>
        <taxon>Propionibacteriales</taxon>
        <taxon>Propionibacteriaceae</taxon>
        <taxon>Desertihabitans</taxon>
    </lineage>
</organism>